<dbReference type="InterPro" id="IPR050951">
    <property type="entry name" value="Retrovirus_Pol_polyprotein"/>
</dbReference>
<organism evidence="1 2">
    <name type="scientific">Vitis vinifera</name>
    <name type="common">Grape</name>
    <dbReference type="NCBI Taxonomy" id="29760"/>
    <lineage>
        <taxon>Eukaryota</taxon>
        <taxon>Viridiplantae</taxon>
        <taxon>Streptophyta</taxon>
        <taxon>Embryophyta</taxon>
        <taxon>Tracheophyta</taxon>
        <taxon>Spermatophyta</taxon>
        <taxon>Magnoliopsida</taxon>
        <taxon>eudicotyledons</taxon>
        <taxon>Gunneridae</taxon>
        <taxon>Pentapetalae</taxon>
        <taxon>rosids</taxon>
        <taxon>Vitales</taxon>
        <taxon>Vitaceae</taxon>
        <taxon>Viteae</taxon>
        <taxon>Vitis</taxon>
    </lineage>
</organism>
<dbReference type="Gene3D" id="3.30.70.270">
    <property type="match status" value="1"/>
</dbReference>
<dbReference type="PANTHER" id="PTHR37984">
    <property type="entry name" value="PROTEIN CBG26694"/>
    <property type="match status" value="1"/>
</dbReference>
<name>A0A438E8S6_VITVI</name>
<gene>
    <name evidence="1" type="primary">pol_354</name>
    <name evidence="1" type="ORF">CK203_089405</name>
</gene>
<proteinExistence type="predicted"/>
<dbReference type="AlphaFoldDB" id="A0A438E8S6"/>
<evidence type="ECO:0000313" key="1">
    <source>
        <dbReference type="EMBL" id="RVW44166.1"/>
    </source>
</evidence>
<dbReference type="InterPro" id="IPR043502">
    <property type="entry name" value="DNA/RNA_pol_sf"/>
</dbReference>
<dbReference type="Proteomes" id="UP000288805">
    <property type="component" value="Unassembled WGS sequence"/>
</dbReference>
<protein>
    <submittedName>
        <fullName evidence="1">Retrovirus-related Pol polyprotein from transposon 17.6</fullName>
    </submittedName>
</protein>
<dbReference type="InterPro" id="IPR043128">
    <property type="entry name" value="Rev_trsase/Diguanyl_cyclase"/>
</dbReference>
<dbReference type="EMBL" id="QGNW01001360">
    <property type="protein sequence ID" value="RVW44166.1"/>
    <property type="molecule type" value="Genomic_DNA"/>
</dbReference>
<dbReference type="PANTHER" id="PTHR37984:SF5">
    <property type="entry name" value="PROTEIN NYNRIN-LIKE"/>
    <property type="match status" value="1"/>
</dbReference>
<evidence type="ECO:0000313" key="2">
    <source>
        <dbReference type="Proteomes" id="UP000288805"/>
    </source>
</evidence>
<comment type="caution">
    <text evidence="1">The sequence shown here is derived from an EMBL/GenBank/DDBJ whole genome shotgun (WGS) entry which is preliminary data.</text>
</comment>
<reference evidence="1 2" key="1">
    <citation type="journal article" date="2018" name="PLoS Genet.">
        <title>Population sequencing reveals clonal diversity and ancestral inbreeding in the grapevine cultivar Chardonnay.</title>
        <authorList>
            <person name="Roach M.J."/>
            <person name="Johnson D.L."/>
            <person name="Bohlmann J."/>
            <person name="van Vuuren H.J."/>
            <person name="Jones S.J."/>
            <person name="Pretorius I.S."/>
            <person name="Schmidt S.A."/>
            <person name="Borneman A.R."/>
        </authorList>
    </citation>
    <scope>NUCLEOTIDE SEQUENCE [LARGE SCALE GENOMIC DNA]</scope>
    <source>
        <strain evidence="2">cv. Chardonnay</strain>
        <tissue evidence="1">Leaf</tissue>
    </source>
</reference>
<dbReference type="SUPFAM" id="SSF56672">
    <property type="entry name" value="DNA/RNA polymerases"/>
    <property type="match status" value="1"/>
</dbReference>
<accession>A0A438E8S6</accession>
<sequence>MGSRPSRPSRSRLRMAHNMTLHTHFDLEDVHAHLDRLKQRMRQMRISDGAISWDDFDGASVASLPTLFRMLEIERYTDIGCPKIHLKIYNTVMRAYGLDEAQLIMFFPMSLSGAFAFNTVIDVSRRELKALRQGLEELVTSFISRWREKITQIVYCHSEKDQISMILRSLQPRFARHLIDFPIRILNLWEETLRRIETRDVGTISSVGLRPPRCYQTVGQTSGAITTTLCLKETSYFIPLAPSPTNYYFFSIEADTTILPASRFPDFYTVQFDFRLDRVETTTTPEGLIHMMMADMATCIVFLDDDFPLEATAIALSYAPSDFGPSTQMVRAYDSTKRKVIGRPWIHRAEAIPYSSFHQKHTVVLDMMRGMSFLSGMGLGRRQHGPIEFVATADHDTPFRLGLMSLANYFVRGLEVHSLMGDFGIVTDIDGVDELQHQLHHLQLGNETSGDYYCGVVVEPTEVTDGVVPHDELPRRSKVLALELMKDITVGDDLLEGTISFIEEVPNFVDPPLSVDILSGFISRFDDVKEEIQKQLSVGFISMVEYQEWLANVVHVPKMDGKILMALEDMGKTVFITEWGTYYYRVMPFGLKNEKAIYHNNVTTLFHVMMHRNVEVYIEVELKKCNFGVTSGKLLGHMVSEWGIEVDPNKIKVVLDMPVSRIEKEIRGFLGRLQYISHFIARLTNICEPIFHLLRKNQPTVWNDDCQLAFEKIKEYLLSPPVLVPPMSGRPLLLYLFSFRHGLEMYAKSA</sequence>
<dbReference type="Gene3D" id="3.10.10.10">
    <property type="entry name" value="HIV Type 1 Reverse Transcriptase, subunit A, domain 1"/>
    <property type="match status" value="1"/>
</dbReference>